<sequence length="654" mass="72780">MRPLFTALLIIGLFLQASAQLTTAKLFGSHMVLQRNQPVTIWGWSTKNAKIMVSFNGQQVSAKADAKGNWKVLLKPMEAGGPYEMKISSGNEQLDYTDIMMGEVWICSGQSNMEFQLKNAYGFKQEQKNAAQMPIRQFHVPDKISLQPEQKLSGGEWVKADTNTVGDFTAVGYFFAKKLAQNLHVTVGLISSNWGGTQVEDWISKDAMLASPGLNEVAKSLPTNWDDLKIRIDKQLKQYAYRNQPVVNYTIDGLAGEPASFFSTWQNGNAPGSWEWMGKLYSYRGEGFMQRTIKLDSSYSKAKSVLHLGTTDADMALYINGKLIKNGSLAPGYQLDLPAGAWKGGDNSLLIQLLSKQKKETWFGMGINGIGNDINIQFADTTVNMADGYWKTMPDLSKPYHFDFLPNNTASMLYNSMIKPLIPYAIAGVIWYQGESNADRSCQYRTSFPLLIADWRSQWKSDLPFLFVQLSSFGGFQNSNIGSGWAELREAQTLTLQLPNTGMAVTTDIGDAFNIHPKDKADVGIRLANKALTITYHLTGFTESPLYSSSEFKDGYALVNFSHAENGLIVKDKYGYVRGFELAGADHKFYYAQAVITADNKVKVWCSQVPQPVAVRYAWTDAPIDANLFTKDGIPVSAFRSDSWKGITEGKKFE</sequence>
<name>A0A562TXB1_9SPHI</name>
<comment type="caution">
    <text evidence="4">The sequence shown here is derived from an EMBL/GenBank/DDBJ whole genome shotgun (WGS) entry which is preliminary data.</text>
</comment>
<dbReference type="Proteomes" id="UP000317010">
    <property type="component" value="Unassembled WGS sequence"/>
</dbReference>
<dbReference type="Pfam" id="PF03629">
    <property type="entry name" value="SASA"/>
    <property type="match status" value="2"/>
</dbReference>
<evidence type="ECO:0000259" key="3">
    <source>
        <dbReference type="Pfam" id="PF03629"/>
    </source>
</evidence>
<reference evidence="4 5" key="1">
    <citation type="submission" date="2019-07" db="EMBL/GenBank/DDBJ databases">
        <title>Genomic Encyclopedia of Archaeal and Bacterial Type Strains, Phase II (KMG-II): from individual species to whole genera.</title>
        <authorList>
            <person name="Goeker M."/>
        </authorList>
    </citation>
    <scope>NUCLEOTIDE SEQUENCE [LARGE SCALE GENOMIC DNA]</scope>
    <source>
        <strain evidence="4 5">ATCC BAA-1854</strain>
    </source>
</reference>
<evidence type="ECO:0000256" key="1">
    <source>
        <dbReference type="ARBA" id="ARBA00022801"/>
    </source>
</evidence>
<feature type="domain" description="Sialate O-acetylesterase" evidence="3">
    <location>
        <begin position="103"/>
        <end position="206"/>
    </location>
</feature>
<dbReference type="InterPro" id="IPR005181">
    <property type="entry name" value="SASA"/>
</dbReference>
<feature type="chain" id="PRO_5021753090" evidence="2">
    <location>
        <begin position="20"/>
        <end position="654"/>
    </location>
</feature>
<gene>
    <name evidence="4" type="ORF">JN11_03162</name>
</gene>
<accession>A0A562TXB1</accession>
<proteinExistence type="predicted"/>
<evidence type="ECO:0000313" key="4">
    <source>
        <dbReference type="EMBL" id="TWI98083.1"/>
    </source>
</evidence>
<dbReference type="InterPro" id="IPR039329">
    <property type="entry name" value="SIAE"/>
</dbReference>
<dbReference type="PANTHER" id="PTHR22901">
    <property type="entry name" value="SIALATE O-ACETYLESTERASE"/>
    <property type="match status" value="1"/>
</dbReference>
<dbReference type="PANTHER" id="PTHR22901:SF0">
    <property type="entry name" value="SIALATE O-ACETYLESTERASE"/>
    <property type="match status" value="1"/>
</dbReference>
<organism evidence="4 5">
    <name type="scientific">Mucilaginibacter frigoritolerans</name>
    <dbReference type="NCBI Taxonomy" id="652788"/>
    <lineage>
        <taxon>Bacteria</taxon>
        <taxon>Pseudomonadati</taxon>
        <taxon>Bacteroidota</taxon>
        <taxon>Sphingobacteriia</taxon>
        <taxon>Sphingobacteriales</taxon>
        <taxon>Sphingobacteriaceae</taxon>
        <taxon>Mucilaginibacter</taxon>
    </lineage>
</organism>
<dbReference type="SUPFAM" id="SSF52266">
    <property type="entry name" value="SGNH hydrolase"/>
    <property type="match status" value="1"/>
</dbReference>
<dbReference type="AlphaFoldDB" id="A0A562TXB1"/>
<dbReference type="Gene3D" id="3.40.50.1110">
    <property type="entry name" value="SGNH hydrolase"/>
    <property type="match status" value="2"/>
</dbReference>
<dbReference type="InterPro" id="IPR036514">
    <property type="entry name" value="SGNH_hydro_sf"/>
</dbReference>
<dbReference type="SUPFAM" id="SSF49785">
    <property type="entry name" value="Galactose-binding domain-like"/>
    <property type="match status" value="1"/>
</dbReference>
<dbReference type="GO" id="GO:0005975">
    <property type="term" value="P:carbohydrate metabolic process"/>
    <property type="evidence" value="ECO:0007669"/>
    <property type="project" value="TreeGrafter"/>
</dbReference>
<keyword evidence="5" id="KW-1185">Reference proteome</keyword>
<keyword evidence="2" id="KW-0732">Signal</keyword>
<dbReference type="InterPro" id="IPR008979">
    <property type="entry name" value="Galactose-bd-like_sf"/>
</dbReference>
<feature type="domain" description="Sialate O-acetylesterase" evidence="3">
    <location>
        <begin position="412"/>
        <end position="532"/>
    </location>
</feature>
<dbReference type="EMBL" id="VLLI01000009">
    <property type="protein sequence ID" value="TWI98083.1"/>
    <property type="molecule type" value="Genomic_DNA"/>
</dbReference>
<dbReference type="GO" id="GO:0001681">
    <property type="term" value="F:sialate O-acetylesterase activity"/>
    <property type="evidence" value="ECO:0007669"/>
    <property type="project" value="InterPro"/>
</dbReference>
<evidence type="ECO:0000256" key="2">
    <source>
        <dbReference type="SAM" id="SignalP"/>
    </source>
</evidence>
<evidence type="ECO:0000313" key="5">
    <source>
        <dbReference type="Proteomes" id="UP000317010"/>
    </source>
</evidence>
<keyword evidence="1" id="KW-0378">Hydrolase</keyword>
<protein>
    <submittedName>
        <fullName evidence="4">Sialate O-acetylesterase</fullName>
    </submittedName>
</protein>
<feature type="signal peptide" evidence="2">
    <location>
        <begin position="1"/>
        <end position="19"/>
    </location>
</feature>